<dbReference type="InterPro" id="IPR001093">
    <property type="entry name" value="IMP_DH_GMPRt"/>
</dbReference>
<dbReference type="STRING" id="743788.S8E4W3"/>
<dbReference type="InParanoid" id="S8E4W3"/>
<dbReference type="AlphaFoldDB" id="S8E4W3"/>
<dbReference type="EMBL" id="KE504154">
    <property type="protein sequence ID" value="EPS99742.1"/>
    <property type="molecule type" value="Genomic_DNA"/>
</dbReference>
<gene>
    <name evidence="3" type="ORF">FOMPIDRAFT_129140</name>
</gene>
<evidence type="ECO:0000256" key="1">
    <source>
        <dbReference type="ARBA" id="ARBA00005502"/>
    </source>
</evidence>
<dbReference type="GO" id="GO:0003938">
    <property type="term" value="F:IMP dehydrogenase activity"/>
    <property type="evidence" value="ECO:0007669"/>
    <property type="project" value="InterPro"/>
</dbReference>
<proteinExistence type="inferred from homology"/>
<dbReference type="SUPFAM" id="SSF51412">
    <property type="entry name" value="Inosine monophosphate dehydrogenase (IMPDH)"/>
    <property type="match status" value="1"/>
</dbReference>
<dbReference type="GO" id="GO:0005737">
    <property type="term" value="C:cytoplasm"/>
    <property type="evidence" value="ECO:0007669"/>
    <property type="project" value="TreeGrafter"/>
</dbReference>
<dbReference type="Proteomes" id="UP000015241">
    <property type="component" value="Unassembled WGS sequence"/>
</dbReference>
<comment type="similarity">
    <text evidence="1">Belongs to the IMPDH/GMPR family.</text>
</comment>
<dbReference type="FunFam" id="3.20.20.70:FF:000424">
    <property type="entry name" value="Inosine-5'-monophosphate dehydrogenase 2"/>
    <property type="match status" value="1"/>
</dbReference>
<protein>
    <recommendedName>
        <fullName evidence="2">IMP dehydrogenase/GMP reductase domain-containing protein</fullName>
    </recommendedName>
</protein>
<dbReference type="eggNOG" id="KOG2550">
    <property type="taxonomic scope" value="Eukaryota"/>
</dbReference>
<reference evidence="3 4" key="1">
    <citation type="journal article" date="2012" name="Science">
        <title>The Paleozoic origin of enzymatic lignin decomposition reconstructed from 31 fungal genomes.</title>
        <authorList>
            <person name="Floudas D."/>
            <person name="Binder M."/>
            <person name="Riley R."/>
            <person name="Barry K."/>
            <person name="Blanchette R.A."/>
            <person name="Henrissat B."/>
            <person name="Martinez A.T."/>
            <person name="Otillar R."/>
            <person name="Spatafora J.W."/>
            <person name="Yadav J.S."/>
            <person name="Aerts A."/>
            <person name="Benoit I."/>
            <person name="Boyd A."/>
            <person name="Carlson A."/>
            <person name="Copeland A."/>
            <person name="Coutinho P.M."/>
            <person name="de Vries R.P."/>
            <person name="Ferreira P."/>
            <person name="Findley K."/>
            <person name="Foster B."/>
            <person name="Gaskell J."/>
            <person name="Glotzer D."/>
            <person name="Gorecki P."/>
            <person name="Heitman J."/>
            <person name="Hesse C."/>
            <person name="Hori C."/>
            <person name="Igarashi K."/>
            <person name="Jurgens J.A."/>
            <person name="Kallen N."/>
            <person name="Kersten P."/>
            <person name="Kohler A."/>
            <person name="Kuees U."/>
            <person name="Kumar T.K.A."/>
            <person name="Kuo A."/>
            <person name="LaButti K."/>
            <person name="Larrondo L.F."/>
            <person name="Lindquist E."/>
            <person name="Ling A."/>
            <person name="Lombard V."/>
            <person name="Lucas S."/>
            <person name="Lundell T."/>
            <person name="Martin R."/>
            <person name="McLaughlin D.J."/>
            <person name="Morgenstern I."/>
            <person name="Morin E."/>
            <person name="Murat C."/>
            <person name="Nagy L.G."/>
            <person name="Nolan M."/>
            <person name="Ohm R.A."/>
            <person name="Patyshakuliyeva A."/>
            <person name="Rokas A."/>
            <person name="Ruiz-Duenas F.J."/>
            <person name="Sabat G."/>
            <person name="Salamov A."/>
            <person name="Samejima M."/>
            <person name="Schmutz J."/>
            <person name="Slot J.C."/>
            <person name="St John F."/>
            <person name="Stenlid J."/>
            <person name="Sun H."/>
            <person name="Sun S."/>
            <person name="Syed K."/>
            <person name="Tsang A."/>
            <person name="Wiebenga A."/>
            <person name="Young D."/>
            <person name="Pisabarro A."/>
            <person name="Eastwood D.C."/>
            <person name="Martin F."/>
            <person name="Cullen D."/>
            <person name="Grigoriev I.V."/>
            <person name="Hibbett D.S."/>
        </authorList>
    </citation>
    <scope>NUCLEOTIDE SEQUENCE</scope>
    <source>
        <strain evidence="4">FP-58527</strain>
    </source>
</reference>
<dbReference type="InterPro" id="IPR013785">
    <property type="entry name" value="Aldolase_TIM"/>
</dbReference>
<evidence type="ECO:0000259" key="2">
    <source>
        <dbReference type="Pfam" id="PF00478"/>
    </source>
</evidence>
<organism evidence="3 4">
    <name type="scientific">Fomitopsis schrenkii</name>
    <name type="common">Brown rot fungus</name>
    <dbReference type="NCBI Taxonomy" id="2126942"/>
    <lineage>
        <taxon>Eukaryota</taxon>
        <taxon>Fungi</taxon>
        <taxon>Dikarya</taxon>
        <taxon>Basidiomycota</taxon>
        <taxon>Agaricomycotina</taxon>
        <taxon>Agaricomycetes</taxon>
        <taxon>Polyporales</taxon>
        <taxon>Fomitopsis</taxon>
    </lineage>
</organism>
<dbReference type="GO" id="GO:0006183">
    <property type="term" value="P:GTP biosynthetic process"/>
    <property type="evidence" value="ECO:0007669"/>
    <property type="project" value="TreeGrafter"/>
</dbReference>
<accession>S8E4W3</accession>
<sequence length="238" mass="25856">MTTELFTASESESSSLQKGGLGLDINIVVHDSLQGNSMIFQVNMIKWIKAGYPKLEVIAGNVVTRKRVGMGCGSIHITPEVVAIGRPGNRRLRRADAVMMGGLLGKRVKAYRGMGSLEAIEQGRSGLASAATDGAVLKGAVKWKGKTHENAAMARYFSKVSAVETAQRVPGEVQDTDSVKHFLRYLYARLQYSFHDISVKNMQVFVHAGQVRFELRTASGQVEGGIHGSHSYTKSLFA</sequence>
<name>S8E4W3_FOMSC</name>
<dbReference type="OrthoDB" id="416622at2759"/>
<dbReference type="InterPro" id="IPR005990">
    <property type="entry name" value="IMP_DH"/>
</dbReference>
<dbReference type="PANTHER" id="PTHR11911">
    <property type="entry name" value="INOSINE-5-MONOPHOSPHATE DEHYDROGENASE RELATED"/>
    <property type="match status" value="1"/>
</dbReference>
<keyword evidence="4" id="KW-1185">Reference proteome</keyword>
<dbReference type="HOGENOM" id="CLU_022552_2_1_1"/>
<evidence type="ECO:0000313" key="3">
    <source>
        <dbReference type="EMBL" id="EPS99742.1"/>
    </source>
</evidence>
<feature type="domain" description="IMP dehydrogenase/GMP reductase" evidence="2">
    <location>
        <begin position="105"/>
        <end position="227"/>
    </location>
</feature>
<evidence type="ECO:0000313" key="4">
    <source>
        <dbReference type="Proteomes" id="UP000015241"/>
    </source>
</evidence>
<dbReference type="Gene3D" id="3.20.20.70">
    <property type="entry name" value="Aldolase class I"/>
    <property type="match status" value="2"/>
</dbReference>
<feature type="domain" description="IMP dehydrogenase/GMP reductase" evidence="2">
    <location>
        <begin position="24"/>
        <end position="88"/>
    </location>
</feature>
<dbReference type="PANTHER" id="PTHR11911:SF111">
    <property type="entry name" value="INOSINE-5'-MONOPHOSPHATE DEHYDROGENASE"/>
    <property type="match status" value="1"/>
</dbReference>
<dbReference type="Pfam" id="PF00478">
    <property type="entry name" value="IMPDH"/>
    <property type="match status" value="2"/>
</dbReference>
<dbReference type="SMART" id="SM01240">
    <property type="entry name" value="IMPDH"/>
    <property type="match status" value="1"/>
</dbReference>